<reference evidence="3" key="1">
    <citation type="submission" date="2011-05" db="EMBL/GenBank/DDBJ databases">
        <title>Complete sequence of Desulfotomaculum kuznetsovii DSM 6115.</title>
        <authorList>
            <person name="Lucas S."/>
            <person name="Han J."/>
            <person name="Lapidus A."/>
            <person name="Cheng J.-F."/>
            <person name="Goodwin L."/>
            <person name="Pitluck S."/>
            <person name="Peters L."/>
            <person name="Mikhailova N."/>
            <person name="Lu M."/>
            <person name="Saunders E."/>
            <person name="Han C."/>
            <person name="Tapia R."/>
            <person name="Land M."/>
            <person name="Hauser L."/>
            <person name="Kyrpides N."/>
            <person name="Ivanova N."/>
            <person name="Pagani I."/>
            <person name="Nazina T."/>
            <person name="Ivanova A."/>
            <person name="Parshina S."/>
            <person name="Kuever J."/>
            <person name="Muyzer G."/>
            <person name="Plugge C."/>
            <person name="Stams A."/>
            <person name="Woyke T."/>
        </authorList>
    </citation>
    <scope>NUCLEOTIDE SEQUENCE [LARGE SCALE GENOMIC DNA]</scope>
    <source>
        <strain evidence="3">DSM 6115 / VKM B-1805 / 17</strain>
    </source>
</reference>
<organism evidence="2 3">
    <name type="scientific">Desulfofundulus kuznetsovii (strain DSM 6115 / VKM B-1805 / 17)</name>
    <name type="common">Desulfotomaculum kuznetsovii</name>
    <dbReference type="NCBI Taxonomy" id="760568"/>
    <lineage>
        <taxon>Bacteria</taxon>
        <taxon>Bacillati</taxon>
        <taxon>Bacillota</taxon>
        <taxon>Clostridia</taxon>
        <taxon>Eubacteriales</taxon>
        <taxon>Peptococcaceae</taxon>
        <taxon>Desulfofundulus</taxon>
    </lineage>
</organism>
<dbReference type="EMBL" id="CP002770">
    <property type="protein sequence ID" value="AEG15152.1"/>
    <property type="molecule type" value="Genomic_DNA"/>
</dbReference>
<accession>A0AAU8PAQ7</accession>
<dbReference type="KEGG" id="dku:Desku_1572"/>
<protein>
    <submittedName>
        <fullName evidence="2">Uncharacterized protein</fullName>
    </submittedName>
</protein>
<gene>
    <name evidence="2" type="ordered locus">Desku_1572</name>
</gene>
<sequence>MGLTRHEQETIIIWNEGEAQAEIYTASPLVAARLKKLGLTPYRKEGPGLYFKVLRGAVRLKVGNRTVRIAGGKTEERQGIEKHTERADGAPEAVPKQPAGEKCPCGREFVPENKRQIYCDLCAGQRKAERSKAGMAKIRRDTKQVTVNS</sequence>
<proteinExistence type="predicted"/>
<dbReference type="Proteomes" id="UP000009229">
    <property type="component" value="Chromosome"/>
</dbReference>
<evidence type="ECO:0000313" key="2">
    <source>
        <dbReference type="EMBL" id="AEG15152.1"/>
    </source>
</evidence>
<name>A0AAU8PAQ7_DESK7</name>
<feature type="compositionally biased region" description="Basic and acidic residues" evidence="1">
    <location>
        <begin position="73"/>
        <end position="89"/>
    </location>
</feature>
<evidence type="ECO:0000313" key="3">
    <source>
        <dbReference type="Proteomes" id="UP000009229"/>
    </source>
</evidence>
<dbReference type="AlphaFoldDB" id="A0AAU8PAQ7"/>
<feature type="region of interest" description="Disordered" evidence="1">
    <location>
        <begin position="71"/>
        <end position="103"/>
    </location>
</feature>
<evidence type="ECO:0000256" key="1">
    <source>
        <dbReference type="SAM" id="MobiDB-lite"/>
    </source>
</evidence>
<keyword evidence="3" id="KW-1185">Reference proteome</keyword>
<dbReference type="RefSeq" id="WP_013822667.1">
    <property type="nucleotide sequence ID" value="NC_015573.1"/>
</dbReference>